<dbReference type="InterPro" id="IPR023198">
    <property type="entry name" value="PGP-like_dom2"/>
</dbReference>
<dbReference type="Gene3D" id="3.40.50.1000">
    <property type="entry name" value="HAD superfamily/HAD-like"/>
    <property type="match status" value="1"/>
</dbReference>
<dbReference type="SFLD" id="SFLDS00003">
    <property type="entry name" value="Haloacid_Dehalogenase"/>
    <property type="match status" value="1"/>
</dbReference>
<dbReference type="InterPro" id="IPR023214">
    <property type="entry name" value="HAD_sf"/>
</dbReference>
<dbReference type="SUPFAM" id="SSF56784">
    <property type="entry name" value="HAD-like"/>
    <property type="match status" value="1"/>
</dbReference>
<evidence type="ECO:0008006" key="2">
    <source>
        <dbReference type="Google" id="ProtNLM"/>
    </source>
</evidence>
<dbReference type="EMBL" id="FWDM01000028">
    <property type="protein sequence ID" value="SLM14529.1"/>
    <property type="molecule type" value="Genomic_DNA"/>
</dbReference>
<dbReference type="Gene3D" id="1.10.150.240">
    <property type="entry name" value="Putative phosphatase, domain 2"/>
    <property type="match status" value="1"/>
</dbReference>
<dbReference type="InterPro" id="IPR036412">
    <property type="entry name" value="HAD-like_sf"/>
</dbReference>
<name>A0A3P3XKE4_9SPIR</name>
<gene>
    <name evidence="1" type="ORF">SPIROBIBN47_340035</name>
</gene>
<accession>A0A3P3XKE4</accession>
<dbReference type="CDD" id="cd02603">
    <property type="entry name" value="HAD_sEH-N_like"/>
    <property type="match status" value="1"/>
</dbReference>
<reference evidence="1" key="1">
    <citation type="submission" date="2017-02" db="EMBL/GenBank/DDBJ databases">
        <authorList>
            <person name="Regsiter A."/>
            <person name="William W."/>
        </authorList>
    </citation>
    <scope>NUCLEOTIDE SEQUENCE</scope>
    <source>
        <strain evidence="1">Bib</strain>
    </source>
</reference>
<dbReference type="AlphaFoldDB" id="A0A3P3XKE4"/>
<evidence type="ECO:0000313" key="1">
    <source>
        <dbReference type="EMBL" id="SLM14529.1"/>
    </source>
</evidence>
<dbReference type="PANTHER" id="PTHR43611:SF3">
    <property type="entry name" value="FLAVIN MONONUCLEOTIDE HYDROLASE 1, CHLOROPLATIC"/>
    <property type="match status" value="1"/>
</dbReference>
<proteinExistence type="predicted"/>
<dbReference type="Pfam" id="PF00702">
    <property type="entry name" value="Hydrolase"/>
    <property type="match status" value="1"/>
</dbReference>
<dbReference type="PANTHER" id="PTHR43611">
    <property type="entry name" value="ALPHA-D-GLUCOSE 1-PHOSPHATE PHOSPHATASE"/>
    <property type="match status" value="1"/>
</dbReference>
<protein>
    <recommendedName>
        <fullName evidence="2">HAD-superfamily hydrolase, subfamily IA, variant 3</fullName>
    </recommendedName>
</protein>
<dbReference type="InterPro" id="IPR006439">
    <property type="entry name" value="HAD-SF_hydro_IA"/>
</dbReference>
<dbReference type="NCBIfam" id="TIGR01509">
    <property type="entry name" value="HAD-SF-IA-v3"/>
    <property type="match status" value="1"/>
</dbReference>
<dbReference type="SFLD" id="SFLDG01129">
    <property type="entry name" value="C1.5:_HAD__Beta-PGM__Phosphata"/>
    <property type="match status" value="1"/>
</dbReference>
<sequence>MFKAVIFDFGNVLCGIDRESFVRKAAQYTSKMSADELLRALWGTQLEFEFETGRFDSHEYFRRVQEMAGLGPSYSYEEFVEDYKRIIIPNPDGEKGLETAAKLGMRTFVLSNTSFLHASVIFDNEILGTYPELYILSYKVGAMKPDPRIWLKLLEYARLDPADCLYIDDIEQYCQAARSLGMSAFCYDFCIHNLSQVLNNMLQ</sequence>
<organism evidence="1">
    <name type="scientific">uncultured spirochete</name>
    <dbReference type="NCBI Taxonomy" id="156406"/>
    <lineage>
        <taxon>Bacteria</taxon>
        <taxon>Pseudomonadati</taxon>
        <taxon>Spirochaetota</taxon>
        <taxon>Spirochaetia</taxon>
        <taxon>Spirochaetales</taxon>
        <taxon>environmental samples</taxon>
    </lineage>
</organism>